<dbReference type="InterPro" id="IPR001977">
    <property type="entry name" value="Depp_CoAkinase"/>
</dbReference>
<dbReference type="Gene3D" id="3.40.50.300">
    <property type="entry name" value="P-loop containing nucleotide triphosphate hydrolases"/>
    <property type="match status" value="1"/>
</dbReference>
<dbReference type="CDD" id="cd02022">
    <property type="entry name" value="DPCK"/>
    <property type="match status" value="1"/>
</dbReference>
<reference evidence="6 7" key="1">
    <citation type="journal article" date="2011" name="Stand. Genomic Sci.">
        <title>High quality draft genome sequence of Segniliparus rugosus CDC 945(T)= (ATCC BAA-974(T)).</title>
        <authorList>
            <person name="Earl A.M."/>
            <person name="Desjardins C.A."/>
            <person name="Fitzgerald M.G."/>
            <person name="Arachchi H.M."/>
            <person name="Zeng Q."/>
            <person name="Mehta T."/>
            <person name="Griggs A."/>
            <person name="Birren B.W."/>
            <person name="Toney N.C."/>
            <person name="Carr J."/>
            <person name="Posey J."/>
            <person name="Butler W.R."/>
        </authorList>
    </citation>
    <scope>NUCLEOTIDE SEQUENCE [LARGE SCALE GENOMIC DNA]</scope>
    <source>
        <strain evidence="7">ATCC BAA-974 / DSM 45345 / CCUG 50838 / CIP 108380 / JCM 13579 / CDC 945</strain>
    </source>
</reference>
<proteinExistence type="inferred from homology"/>
<evidence type="ECO:0000313" key="6">
    <source>
        <dbReference type="EMBL" id="EFV14809.2"/>
    </source>
</evidence>
<dbReference type="NCBIfam" id="NF002879">
    <property type="entry name" value="PRK03333.1"/>
    <property type="match status" value="1"/>
</dbReference>
<dbReference type="Proteomes" id="UP000004816">
    <property type="component" value="Unassembled WGS sequence"/>
</dbReference>
<dbReference type="Pfam" id="PF01121">
    <property type="entry name" value="CoaE"/>
    <property type="match status" value="1"/>
</dbReference>
<gene>
    <name evidence="6" type="ORF">HMPREF9336_00332</name>
</gene>
<dbReference type="AlphaFoldDB" id="E5XLG3"/>
<dbReference type="GO" id="GO:0005524">
    <property type="term" value="F:ATP binding"/>
    <property type="evidence" value="ECO:0007669"/>
    <property type="project" value="UniProtKB-KW"/>
</dbReference>
<dbReference type="PROSITE" id="PS51219">
    <property type="entry name" value="DPCK"/>
    <property type="match status" value="1"/>
</dbReference>
<dbReference type="GO" id="GO:0015937">
    <property type="term" value="P:coenzyme A biosynthetic process"/>
    <property type="evidence" value="ECO:0007669"/>
    <property type="project" value="UniProtKB-KW"/>
</dbReference>
<dbReference type="PANTHER" id="PTHR34822">
    <property type="entry name" value="GRPB DOMAIN PROTEIN (AFU_ORTHOLOGUE AFUA_1G01530)"/>
    <property type="match status" value="1"/>
</dbReference>
<sequence length="304" mass="34023">MAAAPPEQIVVRDIPLLVELHLAPFFHLAVVVDAPIEERLRRLTEARGMNREDALARIDAQASDEQRRAAADIWLDNSGSPEELRDRARRLWAERLEPFNAGLLTGERLAGPAYELVPHNPAWPVQAERLINRIRVAAGEKAIRVDHIGSTSVPGLIAKDVIDLQLTVASLEVADELAAPLANAGFVRLDHIDHDDPQGAALASGEAPDQWRKRFHTSADPGRQANLHLRVEGWPNQRFALLFRDWLRGNPAVADEYARLKQRAEARARETDDPADGYYEVKEPWFAAAYPRALAWAERTGWRP</sequence>
<dbReference type="InterPro" id="IPR007344">
    <property type="entry name" value="GrpB/CoaE"/>
</dbReference>
<keyword evidence="4" id="KW-0067">ATP-binding</keyword>
<evidence type="ECO:0000256" key="3">
    <source>
        <dbReference type="ARBA" id="ARBA00022741"/>
    </source>
</evidence>
<evidence type="ECO:0000256" key="4">
    <source>
        <dbReference type="ARBA" id="ARBA00022840"/>
    </source>
</evidence>
<keyword evidence="5" id="KW-0173">Coenzyme A biosynthesis</keyword>
<organism evidence="6 7">
    <name type="scientific">Segniliparus rugosus (strain ATCC BAA-974 / DSM 45345 / CCUG 50838 / CIP 108380 / JCM 13579 / CDC 945)</name>
    <dbReference type="NCBI Taxonomy" id="679197"/>
    <lineage>
        <taxon>Bacteria</taxon>
        <taxon>Bacillati</taxon>
        <taxon>Actinomycetota</taxon>
        <taxon>Actinomycetes</taxon>
        <taxon>Mycobacteriales</taxon>
        <taxon>Segniliparaceae</taxon>
        <taxon>Segniliparus</taxon>
    </lineage>
</organism>
<keyword evidence="7" id="KW-1185">Reference proteome</keyword>
<dbReference type="InterPro" id="IPR027417">
    <property type="entry name" value="P-loop_NTPase"/>
</dbReference>
<evidence type="ECO:0000256" key="2">
    <source>
        <dbReference type="ARBA" id="ARBA00011058"/>
    </source>
</evidence>
<dbReference type="HOGENOM" id="CLU_067032_0_0_11"/>
<protein>
    <recommendedName>
        <fullName evidence="8">Dephospho-CoA kinase</fullName>
    </recommendedName>
</protein>
<dbReference type="SUPFAM" id="SSF52540">
    <property type="entry name" value="P-loop containing nucleoside triphosphate hydrolases"/>
    <property type="match status" value="1"/>
</dbReference>
<dbReference type="PANTHER" id="PTHR34822:SF1">
    <property type="entry name" value="GRPB FAMILY PROTEIN"/>
    <property type="match status" value="1"/>
</dbReference>
<accession>E5XLG3</accession>
<dbReference type="eggNOG" id="COG2320">
    <property type="taxonomic scope" value="Bacteria"/>
</dbReference>
<keyword evidence="3" id="KW-0547">Nucleotide-binding</keyword>
<dbReference type="eggNOG" id="COG0237">
    <property type="taxonomic scope" value="Bacteria"/>
</dbReference>
<comment type="similarity">
    <text evidence="1">In the N-terminal section; belongs to the CoaE family.</text>
</comment>
<evidence type="ECO:0000256" key="5">
    <source>
        <dbReference type="ARBA" id="ARBA00022993"/>
    </source>
</evidence>
<dbReference type="EMBL" id="ACZI02000003">
    <property type="protein sequence ID" value="EFV14809.2"/>
    <property type="molecule type" value="Genomic_DNA"/>
</dbReference>
<evidence type="ECO:0000313" key="7">
    <source>
        <dbReference type="Proteomes" id="UP000004816"/>
    </source>
</evidence>
<dbReference type="SUPFAM" id="SSF81301">
    <property type="entry name" value="Nucleotidyltransferase"/>
    <property type="match status" value="1"/>
</dbReference>
<dbReference type="STRING" id="679197.HMPREF9336_00332"/>
<evidence type="ECO:0008006" key="8">
    <source>
        <dbReference type="Google" id="ProtNLM"/>
    </source>
</evidence>
<comment type="similarity">
    <text evidence="2">In the C-terminal section; belongs to the UPF0157 (GrpB) family.</text>
</comment>
<dbReference type="GO" id="GO:0004140">
    <property type="term" value="F:dephospho-CoA kinase activity"/>
    <property type="evidence" value="ECO:0007669"/>
    <property type="project" value="InterPro"/>
</dbReference>
<dbReference type="InterPro" id="IPR043519">
    <property type="entry name" value="NT_sf"/>
</dbReference>
<dbReference type="Pfam" id="PF04229">
    <property type="entry name" value="GrpB"/>
    <property type="match status" value="1"/>
</dbReference>
<name>E5XLG3_SEGRC</name>
<dbReference type="Gene3D" id="3.30.460.10">
    <property type="entry name" value="Beta Polymerase, domain 2"/>
    <property type="match status" value="1"/>
</dbReference>
<evidence type="ECO:0000256" key="1">
    <source>
        <dbReference type="ARBA" id="ARBA00008826"/>
    </source>
</evidence>
<comment type="caution">
    <text evidence="6">The sequence shown here is derived from an EMBL/GenBank/DDBJ whole genome shotgun (WGS) entry which is preliminary data.</text>
</comment>